<dbReference type="Pfam" id="PF21307">
    <property type="entry name" value="Glyco_hydro_95_C"/>
    <property type="match status" value="1"/>
</dbReference>
<gene>
    <name evidence="5" type="ORF">I6E12_06570</name>
</gene>
<feature type="domain" description="Alpha fucosidase A-like C-terminal" evidence="3">
    <location>
        <begin position="731"/>
        <end position="793"/>
    </location>
</feature>
<keyword evidence="5" id="KW-0378">Hydrolase</keyword>
<dbReference type="InterPro" id="IPR049053">
    <property type="entry name" value="AFCA-like_C"/>
</dbReference>
<dbReference type="EMBL" id="JADYTN010000012">
    <property type="protein sequence ID" value="MCF2563773.1"/>
    <property type="molecule type" value="Genomic_DNA"/>
</dbReference>
<dbReference type="RefSeq" id="WP_301638042.1">
    <property type="nucleotide sequence ID" value="NZ_JADYTN010000012.1"/>
</dbReference>
<dbReference type="Pfam" id="PF22124">
    <property type="entry name" value="Glyco_hydro_95_cat"/>
    <property type="match status" value="1"/>
</dbReference>
<dbReference type="PANTHER" id="PTHR31084">
    <property type="entry name" value="ALPHA-L-FUCOSIDASE 2"/>
    <property type="match status" value="1"/>
</dbReference>
<feature type="domain" description="Glycosyl hydrolase family 95 catalytic" evidence="4">
    <location>
        <begin position="284"/>
        <end position="721"/>
    </location>
</feature>
<protein>
    <submittedName>
        <fullName evidence="5">Glycoside hydrolase family 95 protein</fullName>
    </submittedName>
</protein>
<keyword evidence="6" id="KW-1185">Reference proteome</keyword>
<dbReference type="InterPro" id="IPR054363">
    <property type="entry name" value="GH95_cat"/>
</dbReference>
<dbReference type="InterPro" id="IPR016518">
    <property type="entry name" value="Alpha-L-fucosidase"/>
</dbReference>
<evidence type="ECO:0000313" key="6">
    <source>
        <dbReference type="Proteomes" id="UP001200470"/>
    </source>
</evidence>
<evidence type="ECO:0000259" key="2">
    <source>
        <dbReference type="Pfam" id="PF14498"/>
    </source>
</evidence>
<dbReference type="Gene3D" id="1.50.10.10">
    <property type="match status" value="1"/>
</dbReference>
<dbReference type="Pfam" id="PF14498">
    <property type="entry name" value="Glyco_hyd_65N_2"/>
    <property type="match status" value="1"/>
</dbReference>
<evidence type="ECO:0000259" key="4">
    <source>
        <dbReference type="Pfam" id="PF22124"/>
    </source>
</evidence>
<dbReference type="PANTHER" id="PTHR31084:SF0">
    <property type="entry name" value="ALPHA-L-FUCOSIDASE 2"/>
    <property type="match status" value="1"/>
</dbReference>
<dbReference type="InterPro" id="IPR027414">
    <property type="entry name" value="GH95_N_dom"/>
</dbReference>
<comment type="caution">
    <text evidence="5">The sequence shown here is derived from an EMBL/GenBank/DDBJ whole genome shotgun (WGS) entry which is preliminary data.</text>
</comment>
<accession>A0ABS9CFI0</accession>
<evidence type="ECO:0000256" key="1">
    <source>
        <dbReference type="SAM" id="SignalP"/>
    </source>
</evidence>
<dbReference type="PIRSF" id="PIRSF007663">
    <property type="entry name" value="UCP007663"/>
    <property type="match status" value="1"/>
</dbReference>
<feature type="chain" id="PRO_5047253291" evidence="1">
    <location>
        <begin position="19"/>
        <end position="809"/>
    </location>
</feature>
<dbReference type="Proteomes" id="UP001200470">
    <property type="component" value="Unassembled WGS sequence"/>
</dbReference>
<name>A0ABS9CFI0_9BACT</name>
<dbReference type="GO" id="GO:0016787">
    <property type="term" value="F:hydrolase activity"/>
    <property type="evidence" value="ECO:0007669"/>
    <property type="project" value="UniProtKB-KW"/>
</dbReference>
<proteinExistence type="predicted"/>
<keyword evidence="1" id="KW-0732">Signal</keyword>
<evidence type="ECO:0000313" key="5">
    <source>
        <dbReference type="EMBL" id="MCF2563773.1"/>
    </source>
</evidence>
<dbReference type="InterPro" id="IPR012341">
    <property type="entry name" value="6hp_glycosidase-like_sf"/>
</dbReference>
<dbReference type="InterPro" id="IPR008928">
    <property type="entry name" value="6-hairpin_glycosidase_sf"/>
</dbReference>
<feature type="signal peptide" evidence="1">
    <location>
        <begin position="1"/>
        <end position="18"/>
    </location>
</feature>
<sequence>MKKILLLLSLFTAISTSAQQLPMRLTYNRPAQFFEESLPIGNGKMGALVYGGTDDCLLYLNDITLWTGSPVDHNEGAGASKWIPEIRKALFAEDYQRADSLQLHVEGHNSAHYQPLATVHLYDWNEGKVKRYQRTLDIDRAIASDRFDRNGVTFTREYIASNPDRTIAIRLTASEKGALNFRIALGSQLPHEVKASQGGQLTMTGHATGDAKESVHFCTIVRLCETDGTVTADSEGLTLRHGSEATIYFVNATSYNGPRNHPVTAGAPYLENAADDTWHTANTNYEQVRSAHVSDYQQYYNRVKLNLGGELPTVTTDSLLRSQVPQLPPADGKTADGKPLPIPRGNAYLETLYFQYGRYLLISNSRTPGIPANLQGLWTPHLWSPWRSNYTMNINLEENYWPAFTTNLAEMAQPLDAFIQALAENGKHTAHHFYGIDRGWCACHNSDLWAMTNPVGENRESPMWSCWNMGGAWLVNTLWERYLFTRDRNYLRQIALPLMEGAHDFCDAWLIEDPKQSGKRQLITAPSTSPENEFITDQGYMGVTCYGGTADLAIIRELKVNLMEALRTIGAKSSQLSAMQRRLNQLRPYTIGKDGDLNEWYYDWRDKDPKHRHQSHLIGLYPGHHLQDARLQEACRQTLIQKGDETTGWSTGWRINLWARLHDGERAYRIYRKLLTPVRSEEDRNSTLPHAGGTYPNLFDAHPPFQIDGNFGGTAGVAEMLVQSSYEGGKATIELLPALPSAWSNGSVSGLCARGGYVVAMTWQEGRPTMVTVTAKASGKVTLVYGQDQAVLTLKAGETKTVTTWKSKK</sequence>
<dbReference type="SUPFAM" id="SSF48208">
    <property type="entry name" value="Six-hairpin glycosidases"/>
    <property type="match status" value="1"/>
</dbReference>
<reference evidence="5 6" key="1">
    <citation type="submission" date="2020-12" db="EMBL/GenBank/DDBJ databases">
        <title>Whole genome sequences of gut porcine anaerobes.</title>
        <authorList>
            <person name="Kubasova T."/>
            <person name="Jahodarova E."/>
            <person name="Rychlik I."/>
        </authorList>
    </citation>
    <scope>NUCLEOTIDE SEQUENCE [LARGE SCALE GENOMIC DNA]</scope>
    <source>
        <strain evidence="5 6">An925</strain>
    </source>
</reference>
<organism evidence="5 6">
    <name type="scientific">Xylanibacter brevis</name>
    <dbReference type="NCBI Taxonomy" id="83231"/>
    <lineage>
        <taxon>Bacteria</taxon>
        <taxon>Pseudomonadati</taxon>
        <taxon>Bacteroidota</taxon>
        <taxon>Bacteroidia</taxon>
        <taxon>Bacteroidales</taxon>
        <taxon>Prevotellaceae</taxon>
        <taxon>Xylanibacter</taxon>
    </lineage>
</organism>
<feature type="domain" description="Glycosyl hydrolase family 95 N-terminal" evidence="2">
    <location>
        <begin position="25"/>
        <end position="256"/>
    </location>
</feature>
<evidence type="ECO:0000259" key="3">
    <source>
        <dbReference type="Pfam" id="PF21307"/>
    </source>
</evidence>